<evidence type="ECO:0000313" key="3">
    <source>
        <dbReference type="Proteomes" id="UP000177871"/>
    </source>
</evidence>
<keyword evidence="1" id="KW-0812">Transmembrane</keyword>
<comment type="caution">
    <text evidence="2">The sequence shown here is derived from an EMBL/GenBank/DDBJ whole genome shotgun (WGS) entry which is preliminary data.</text>
</comment>
<evidence type="ECO:0008006" key="4">
    <source>
        <dbReference type="Google" id="ProtNLM"/>
    </source>
</evidence>
<dbReference type="AlphaFoldDB" id="A0A1F6A5V6"/>
<proteinExistence type="predicted"/>
<organism evidence="2 3">
    <name type="scientific">Candidatus Gottesmanbacteria bacterium RIFCSPHIGHO2_01_FULL_47_48</name>
    <dbReference type="NCBI Taxonomy" id="1798381"/>
    <lineage>
        <taxon>Bacteria</taxon>
        <taxon>Candidatus Gottesmaniibacteriota</taxon>
    </lineage>
</organism>
<evidence type="ECO:0000256" key="1">
    <source>
        <dbReference type="SAM" id="Phobius"/>
    </source>
</evidence>
<gene>
    <name evidence="2" type="ORF">A2721_00945</name>
</gene>
<feature type="transmembrane region" description="Helical" evidence="1">
    <location>
        <begin position="6"/>
        <end position="26"/>
    </location>
</feature>
<dbReference type="Proteomes" id="UP000177871">
    <property type="component" value="Unassembled WGS sequence"/>
</dbReference>
<dbReference type="EMBL" id="MFJK01000005">
    <property type="protein sequence ID" value="OGG19667.1"/>
    <property type="molecule type" value="Genomic_DNA"/>
</dbReference>
<sequence length="145" mass="15137">MKNTNLIIVGITALGIGAAVGFFGGIHYQKTQTRRTLAELAGRSGNGNFRTLLGNRNGNARGGAVIGEILSTDDQSLTVKLADGSSKIVLLTSTTAINKATVGSKSDLTAGTRVAVFGQGYIALKERNVSLNNGISESILKLFNR</sequence>
<evidence type="ECO:0000313" key="2">
    <source>
        <dbReference type="EMBL" id="OGG19667.1"/>
    </source>
</evidence>
<reference evidence="2 3" key="1">
    <citation type="journal article" date="2016" name="Nat. Commun.">
        <title>Thousands of microbial genomes shed light on interconnected biogeochemical processes in an aquifer system.</title>
        <authorList>
            <person name="Anantharaman K."/>
            <person name="Brown C.T."/>
            <person name="Hug L.A."/>
            <person name="Sharon I."/>
            <person name="Castelle C.J."/>
            <person name="Probst A.J."/>
            <person name="Thomas B.C."/>
            <person name="Singh A."/>
            <person name="Wilkins M.J."/>
            <person name="Karaoz U."/>
            <person name="Brodie E.L."/>
            <person name="Williams K.H."/>
            <person name="Hubbard S.S."/>
            <person name="Banfield J.F."/>
        </authorList>
    </citation>
    <scope>NUCLEOTIDE SEQUENCE [LARGE SCALE GENOMIC DNA]</scope>
</reference>
<name>A0A1F6A5V6_9BACT</name>
<dbReference type="STRING" id="1798381.A2721_00945"/>
<protein>
    <recommendedName>
        <fullName evidence="4">DUF5666 domain-containing protein</fullName>
    </recommendedName>
</protein>
<keyword evidence="1" id="KW-0472">Membrane</keyword>
<accession>A0A1F6A5V6</accession>
<keyword evidence="1" id="KW-1133">Transmembrane helix</keyword>